<keyword evidence="3 6" id="KW-0238">DNA-binding</keyword>
<name>A0A9C7PW62_9RHOD</name>
<comment type="subunit">
    <text evidence="6">Heterotrimer.</text>
</comment>
<feature type="compositionally biased region" description="Polar residues" evidence="7">
    <location>
        <begin position="146"/>
        <end position="173"/>
    </location>
</feature>
<accession>A0A9C7PW62</accession>
<dbReference type="AlphaFoldDB" id="A0A9C7PW62"/>
<feature type="region of interest" description="Disordered" evidence="7">
    <location>
        <begin position="113"/>
        <end position="173"/>
    </location>
</feature>
<dbReference type="InterPro" id="IPR001289">
    <property type="entry name" value="NFYA"/>
</dbReference>
<keyword evidence="5 6" id="KW-0539">Nucleus</keyword>
<dbReference type="GO" id="GO:0005634">
    <property type="term" value="C:nucleus"/>
    <property type="evidence" value="ECO:0007669"/>
    <property type="project" value="UniProtKB-SubCell"/>
</dbReference>
<evidence type="ECO:0000256" key="6">
    <source>
        <dbReference type="RuleBase" id="RU367155"/>
    </source>
</evidence>
<keyword evidence="9" id="KW-1185">Reference proteome</keyword>
<organism evidence="8 9">
    <name type="scientific">Galdieria partita</name>
    <dbReference type="NCBI Taxonomy" id="83374"/>
    <lineage>
        <taxon>Eukaryota</taxon>
        <taxon>Rhodophyta</taxon>
        <taxon>Bangiophyceae</taxon>
        <taxon>Galdieriales</taxon>
        <taxon>Galdieriaceae</taxon>
        <taxon>Galdieria</taxon>
    </lineage>
</organism>
<sequence>MQAKSHLTSVDSGRPFHNMQMFLTSYEPPSTYSQFPGVPPSIHEVSNQFTLPPFPELRHYDLMRQLDKSPEKTVPFEGLQEPPVYVNAKQYHRILKRREARKRQLGHEAFIERKVKRPYRHESRHRHAKNRQRGTGGRFLSKSEVETASLQQSDEGSSQHFNGQAESLSVSCE</sequence>
<dbReference type="GO" id="GO:0003677">
    <property type="term" value="F:DNA binding"/>
    <property type="evidence" value="ECO:0007669"/>
    <property type="project" value="UniProtKB-KW"/>
</dbReference>
<feature type="compositionally biased region" description="Basic residues" evidence="7">
    <location>
        <begin position="114"/>
        <end position="132"/>
    </location>
</feature>
<proteinExistence type="inferred from homology"/>
<evidence type="ECO:0000256" key="3">
    <source>
        <dbReference type="ARBA" id="ARBA00023125"/>
    </source>
</evidence>
<evidence type="ECO:0000256" key="1">
    <source>
        <dbReference type="ARBA" id="ARBA00004123"/>
    </source>
</evidence>
<dbReference type="SMART" id="SM00521">
    <property type="entry name" value="CBF"/>
    <property type="match status" value="1"/>
</dbReference>
<evidence type="ECO:0000256" key="2">
    <source>
        <dbReference type="ARBA" id="ARBA00023015"/>
    </source>
</evidence>
<comment type="caution">
    <text evidence="8">The sequence shown here is derived from an EMBL/GenBank/DDBJ whole genome shotgun (WGS) entry which is preliminary data.</text>
</comment>
<keyword evidence="2 6" id="KW-0805">Transcription regulation</keyword>
<comment type="function">
    <text evidence="6">Component of the sequence-specific heterotrimeric transcription factor (NF-Y) which specifically recognizes a 5'-CCAAT-3' box motif found in the promoters of its target genes.</text>
</comment>
<evidence type="ECO:0000313" key="9">
    <source>
        <dbReference type="Proteomes" id="UP001061958"/>
    </source>
</evidence>
<dbReference type="Pfam" id="PF02045">
    <property type="entry name" value="CBFB_NFYA"/>
    <property type="match status" value="1"/>
</dbReference>
<dbReference type="PROSITE" id="PS51152">
    <property type="entry name" value="NFYA_HAP2_2"/>
    <property type="match status" value="1"/>
</dbReference>
<comment type="similarity">
    <text evidence="6">Belongs to the NFYA/HAP2 subunit family.</text>
</comment>
<evidence type="ECO:0000256" key="5">
    <source>
        <dbReference type="ARBA" id="ARBA00023242"/>
    </source>
</evidence>
<reference evidence="8" key="2">
    <citation type="submission" date="2022-01" db="EMBL/GenBank/DDBJ databases">
        <authorList>
            <person name="Hirooka S."/>
            <person name="Miyagishima S.Y."/>
        </authorList>
    </citation>
    <scope>NUCLEOTIDE SEQUENCE</scope>
    <source>
        <strain evidence="8">NBRC 102759</strain>
    </source>
</reference>
<dbReference type="PANTHER" id="PTHR12632">
    <property type="entry name" value="TRANSCRIPTION FACTOR NF-Y ALPHA-RELATED"/>
    <property type="match status" value="1"/>
</dbReference>
<reference evidence="8" key="1">
    <citation type="journal article" date="2022" name="Proc. Natl. Acad. Sci. U.S.A.">
        <title>Life cycle and functional genomics of the unicellular red alga Galdieria for elucidating algal and plant evolution and industrial use.</title>
        <authorList>
            <person name="Hirooka S."/>
            <person name="Itabashi T."/>
            <person name="Ichinose T.M."/>
            <person name="Onuma R."/>
            <person name="Fujiwara T."/>
            <person name="Yamashita S."/>
            <person name="Jong L.W."/>
            <person name="Tomita R."/>
            <person name="Iwane A.H."/>
            <person name="Miyagishima S.Y."/>
        </authorList>
    </citation>
    <scope>NUCLEOTIDE SEQUENCE</scope>
    <source>
        <strain evidence="8">NBRC 102759</strain>
    </source>
</reference>
<evidence type="ECO:0000313" key="8">
    <source>
        <dbReference type="EMBL" id="GJQ11460.1"/>
    </source>
</evidence>
<keyword evidence="4 6" id="KW-0804">Transcription</keyword>
<comment type="subcellular location">
    <subcellularLocation>
        <location evidence="1 6">Nucleus</location>
    </subcellularLocation>
</comment>
<dbReference type="GO" id="GO:0003700">
    <property type="term" value="F:DNA-binding transcription factor activity"/>
    <property type="evidence" value="ECO:0007669"/>
    <property type="project" value="UniProtKB-UniRule"/>
</dbReference>
<protein>
    <recommendedName>
        <fullName evidence="6">Nuclear transcription factor Y subunit</fullName>
    </recommendedName>
</protein>
<evidence type="ECO:0000256" key="7">
    <source>
        <dbReference type="SAM" id="MobiDB-lite"/>
    </source>
</evidence>
<dbReference type="EMBL" id="BQMJ01000024">
    <property type="protein sequence ID" value="GJQ11460.1"/>
    <property type="molecule type" value="Genomic_DNA"/>
</dbReference>
<gene>
    <name evidence="8" type="ORF">GpartN1_g3251.t1</name>
</gene>
<dbReference type="Proteomes" id="UP001061958">
    <property type="component" value="Unassembled WGS sequence"/>
</dbReference>
<dbReference type="Gene3D" id="6.10.250.2430">
    <property type="match status" value="1"/>
</dbReference>
<dbReference type="PRINTS" id="PR00616">
    <property type="entry name" value="CCAATSUBUNTB"/>
</dbReference>
<evidence type="ECO:0000256" key="4">
    <source>
        <dbReference type="ARBA" id="ARBA00023163"/>
    </source>
</evidence>
<dbReference type="OrthoDB" id="1097733at2759"/>